<evidence type="ECO:0000313" key="6">
    <source>
        <dbReference type="Proteomes" id="UP000641853"/>
    </source>
</evidence>
<dbReference type="Pfam" id="PF23562">
    <property type="entry name" value="AMP-binding_C_3"/>
    <property type="match status" value="1"/>
</dbReference>
<evidence type="ECO:0000256" key="1">
    <source>
        <dbReference type="ARBA" id="ARBA00022450"/>
    </source>
</evidence>
<dbReference type="InterPro" id="IPR036291">
    <property type="entry name" value="NAD(P)-bd_dom_sf"/>
</dbReference>
<keyword evidence="3" id="KW-0472">Membrane</keyword>
<dbReference type="PROSITE" id="PS00455">
    <property type="entry name" value="AMP_BINDING"/>
    <property type="match status" value="1"/>
</dbReference>
<keyword evidence="6" id="KW-1185">Reference proteome</keyword>
<gene>
    <name evidence="5" type="ORF">CNMCM7691_008667</name>
</gene>
<dbReference type="GO" id="GO:0031177">
    <property type="term" value="F:phosphopantetheine binding"/>
    <property type="evidence" value="ECO:0007669"/>
    <property type="project" value="InterPro"/>
</dbReference>
<feature type="domain" description="Carrier" evidence="4">
    <location>
        <begin position="553"/>
        <end position="635"/>
    </location>
</feature>
<dbReference type="EMBL" id="JACBAG010001858">
    <property type="protein sequence ID" value="KAF7179619.1"/>
    <property type="molecule type" value="Genomic_DNA"/>
</dbReference>
<evidence type="ECO:0000256" key="3">
    <source>
        <dbReference type="SAM" id="Phobius"/>
    </source>
</evidence>
<dbReference type="InterPro" id="IPR000873">
    <property type="entry name" value="AMP-dep_synth/lig_dom"/>
</dbReference>
<keyword evidence="2" id="KW-0597">Phosphoprotein</keyword>
<dbReference type="SUPFAM" id="SSF47336">
    <property type="entry name" value="ACP-like"/>
    <property type="match status" value="1"/>
</dbReference>
<dbReference type="InterPro" id="IPR020806">
    <property type="entry name" value="PKS_PP-bd"/>
</dbReference>
<dbReference type="InterPro" id="IPR020845">
    <property type="entry name" value="AMP-binding_CS"/>
</dbReference>
<dbReference type="Gene3D" id="1.10.1200.10">
    <property type="entry name" value="ACP-like"/>
    <property type="match status" value="1"/>
</dbReference>
<dbReference type="Pfam" id="PF07993">
    <property type="entry name" value="NAD_binding_4"/>
    <property type="match status" value="1"/>
</dbReference>
<dbReference type="Pfam" id="PF00550">
    <property type="entry name" value="PP-binding"/>
    <property type="match status" value="1"/>
</dbReference>
<dbReference type="PANTHER" id="PTHR43439:SF2">
    <property type="entry name" value="ENZYME, PUTATIVE (JCVI)-RELATED"/>
    <property type="match status" value="1"/>
</dbReference>
<dbReference type="Pfam" id="PF00501">
    <property type="entry name" value="AMP-binding"/>
    <property type="match status" value="1"/>
</dbReference>
<dbReference type="PANTHER" id="PTHR43439">
    <property type="entry name" value="PHENYLACETATE-COENZYME A LIGASE"/>
    <property type="match status" value="1"/>
</dbReference>
<protein>
    <recommendedName>
        <fullName evidence="4">Carrier domain-containing protein</fullName>
    </recommendedName>
</protein>
<dbReference type="InterPro" id="IPR036736">
    <property type="entry name" value="ACP-like_sf"/>
</dbReference>
<dbReference type="SUPFAM" id="SSF56801">
    <property type="entry name" value="Acetyl-CoA synthetase-like"/>
    <property type="match status" value="1"/>
</dbReference>
<dbReference type="SMART" id="SM00823">
    <property type="entry name" value="PKS_PP"/>
    <property type="match status" value="1"/>
</dbReference>
<dbReference type="Proteomes" id="UP000641853">
    <property type="component" value="Unassembled WGS sequence"/>
</dbReference>
<accession>A0A8H6QUP4</accession>
<dbReference type="Gene3D" id="3.40.50.720">
    <property type="entry name" value="NAD(P)-binding Rossmann-like Domain"/>
    <property type="match status" value="1"/>
</dbReference>
<keyword evidence="3" id="KW-0812">Transmembrane</keyword>
<reference evidence="5" key="1">
    <citation type="submission" date="2020-06" db="EMBL/GenBank/DDBJ databases">
        <title>Draft genome sequences of strains closely related to Aspergillus parafelis and Aspergillus hiratsukae.</title>
        <authorList>
            <person name="Dos Santos R.A.C."/>
            <person name="Rivero-Menendez O."/>
            <person name="Steenwyk J.L."/>
            <person name="Mead M.E."/>
            <person name="Goldman G.H."/>
            <person name="Alastruey-Izquierdo A."/>
            <person name="Rokas A."/>
        </authorList>
    </citation>
    <scope>NUCLEOTIDE SEQUENCE</scope>
    <source>
        <strain evidence="5">CNM-CM7691</strain>
    </source>
</reference>
<dbReference type="SUPFAM" id="SSF51735">
    <property type="entry name" value="NAD(P)-binding Rossmann-fold domains"/>
    <property type="match status" value="1"/>
</dbReference>
<keyword evidence="1" id="KW-0596">Phosphopantetheine</keyword>
<dbReference type="InterPro" id="IPR042099">
    <property type="entry name" value="ANL_N_sf"/>
</dbReference>
<evidence type="ECO:0000259" key="4">
    <source>
        <dbReference type="PROSITE" id="PS50075"/>
    </source>
</evidence>
<name>A0A8H6QUP4_9EURO</name>
<dbReference type="Gene3D" id="3.40.50.12780">
    <property type="entry name" value="N-terminal domain of ligase-like"/>
    <property type="match status" value="1"/>
</dbReference>
<proteinExistence type="predicted"/>
<dbReference type="InterPro" id="IPR013120">
    <property type="entry name" value="FAR_NAD-bd"/>
</dbReference>
<keyword evidence="3" id="KW-1133">Transmembrane helix</keyword>
<organism evidence="5 6">
    <name type="scientific">Aspergillus felis</name>
    <dbReference type="NCBI Taxonomy" id="1287682"/>
    <lineage>
        <taxon>Eukaryota</taxon>
        <taxon>Fungi</taxon>
        <taxon>Dikarya</taxon>
        <taxon>Ascomycota</taxon>
        <taxon>Pezizomycotina</taxon>
        <taxon>Eurotiomycetes</taxon>
        <taxon>Eurotiomycetidae</taxon>
        <taxon>Eurotiales</taxon>
        <taxon>Aspergillaceae</taxon>
        <taxon>Aspergillus</taxon>
        <taxon>Aspergillus subgen. Fumigati</taxon>
    </lineage>
</organism>
<dbReference type="InterPro" id="IPR009081">
    <property type="entry name" value="PP-bd_ACP"/>
</dbReference>
<comment type="caution">
    <text evidence="5">The sequence shown here is derived from an EMBL/GenBank/DDBJ whole genome shotgun (WGS) entry which is preliminary data.</text>
</comment>
<dbReference type="PROSITE" id="PS50075">
    <property type="entry name" value="CARRIER"/>
    <property type="match status" value="1"/>
</dbReference>
<dbReference type="InterPro" id="IPR051414">
    <property type="entry name" value="Adenylate-forming_Reductase"/>
</dbReference>
<sequence>MVHFHKDEISGRLLASVVDEKARKHPHQKFCILPNGESPREGFYDVTFEDIARAVDQMSWWIARTLGPGDEDDQTLAYLGTNDIRYIIVFLACNKTGYRLFLPSPRNSTEAFLHLLKETNTKAVLHPPGFKEHIPGVGRLVTTMEIVEIPWLNELWRKQTSSYSYIKSFREEQDRIALIVHTSGTTGLPKPIFLTHGYCATVDNVRNFPLPKGRRSSIPCNPLFEGGAVLTVFPFFHIVGFFFFAQAVFSGLPFATPPSKPLSGDLVVKTLRELRVVSAALPPSLIENICSSDFGLKTLTQLNNLYFGGAPLSPEIGEMLRGRVKLNSLIGSTEMGILLSMRPLDEADWSYFEWAPNFNIHMDPVSDNFYELVLRRGDNREVNGIFHSFPSLLEYRSKDLYTRHPTKKHLWKYSGRSDDIIVLSNGEKFNPVDMEKIIEAHPLVSRALIVGQGRFHSALLIEPNWELWHSRKFPSDSAFLDEIWPKIREANAGAPAYGRVMRSKIALADENKPFKTTPKGTTQRRLVQQDYEDLIETLYRNDHKKDLECPDEGYLANILIFIRQAVHNQLEDKNVHDADDFYEAGFDSLQTVFLANTLSSAIKSKHPDWSLSINIHDVYAHPTIASLSQYVTDRLQGNKTDTKALRYERINHMIQKYRDSLRPERPFTMWRKRGNQHVVLLTGSTGSLGSYILNQLLSDHTVVKIYCLNRSADAETRQRQVHVERGLGLWQTGGERVEFVKAVFGDDKLGLSESKYNTLLATVDITIHNAWKLDFNRRVESFESLIKSVRDLLAFSLRGYWCPHLFFVSSISTIYGWDPTMGRPSAPEDIIENPDAVLEQGYAESKHIAERLCYEASKTAGVPTTILRVGQIGGPTRAEGIWNRNEWFPSLIATSARIGKIPTSLGTNEVDWIPVDSLAEIIMEIIHSRLGTHSSSASAACFHIVNPKKTSWKSLLPFVQSKLNVAPVAASEWISNLKNVIDPTEEDLLQMPALKLLDFYRGLLLSDSPLADVEVRNTMKISPTLANLHPISEQMIKNWLWQWGLGEDS</sequence>
<evidence type="ECO:0000256" key="2">
    <source>
        <dbReference type="ARBA" id="ARBA00022553"/>
    </source>
</evidence>
<dbReference type="AlphaFoldDB" id="A0A8H6QUP4"/>
<feature type="transmembrane region" description="Helical" evidence="3">
    <location>
        <begin position="223"/>
        <end position="249"/>
    </location>
</feature>
<evidence type="ECO:0000313" key="5">
    <source>
        <dbReference type="EMBL" id="KAF7179619.1"/>
    </source>
</evidence>